<evidence type="ECO:0000256" key="1">
    <source>
        <dbReference type="SAM" id="Coils"/>
    </source>
</evidence>
<sequence length="88" mass="9670">MNGKFGVVGIMDGWKKGDLPGNQMVNIVLNSYGTLNDSSVAITAQLASDQEVDYAVDQLIKDLEVARKKAKEKIKKTNEKIRSSLSEK</sequence>
<organism evidence="2 3">
    <name type="scientific">Bowmanella denitrificans</name>
    <dbReference type="NCBI Taxonomy" id="366582"/>
    <lineage>
        <taxon>Bacteria</taxon>
        <taxon>Pseudomonadati</taxon>
        <taxon>Pseudomonadota</taxon>
        <taxon>Gammaproteobacteria</taxon>
        <taxon>Alteromonadales</taxon>
        <taxon>Alteromonadaceae</taxon>
        <taxon>Bowmanella</taxon>
    </lineage>
</organism>
<evidence type="ECO:0000313" key="2">
    <source>
        <dbReference type="EMBL" id="GAA0365984.1"/>
    </source>
</evidence>
<keyword evidence="3" id="KW-1185">Reference proteome</keyword>
<evidence type="ECO:0000313" key="3">
    <source>
        <dbReference type="Proteomes" id="UP001501757"/>
    </source>
</evidence>
<feature type="coiled-coil region" evidence="1">
    <location>
        <begin position="56"/>
        <end position="87"/>
    </location>
</feature>
<dbReference type="EMBL" id="BAAAEI010000021">
    <property type="protein sequence ID" value="GAA0365984.1"/>
    <property type="molecule type" value="Genomic_DNA"/>
</dbReference>
<proteinExistence type="predicted"/>
<keyword evidence="1" id="KW-0175">Coiled coil</keyword>
<accession>A0ABP3HA64</accession>
<protein>
    <submittedName>
        <fullName evidence="2">Uncharacterized protein</fullName>
    </submittedName>
</protein>
<gene>
    <name evidence="2" type="ORF">GCM10009092_32910</name>
</gene>
<name>A0ABP3HA64_9ALTE</name>
<reference evidence="3" key="1">
    <citation type="journal article" date="2019" name="Int. J. Syst. Evol. Microbiol.">
        <title>The Global Catalogue of Microorganisms (GCM) 10K type strain sequencing project: providing services to taxonomists for standard genome sequencing and annotation.</title>
        <authorList>
            <consortium name="The Broad Institute Genomics Platform"/>
            <consortium name="The Broad Institute Genome Sequencing Center for Infectious Disease"/>
            <person name="Wu L."/>
            <person name="Ma J."/>
        </authorList>
    </citation>
    <scope>NUCLEOTIDE SEQUENCE [LARGE SCALE GENOMIC DNA]</scope>
    <source>
        <strain evidence="3">JCM 13378</strain>
    </source>
</reference>
<dbReference type="RefSeq" id="WP_343846359.1">
    <property type="nucleotide sequence ID" value="NZ_BAAAEI010000021.1"/>
</dbReference>
<comment type="caution">
    <text evidence="2">The sequence shown here is derived from an EMBL/GenBank/DDBJ whole genome shotgun (WGS) entry which is preliminary data.</text>
</comment>
<dbReference type="Proteomes" id="UP001501757">
    <property type="component" value="Unassembled WGS sequence"/>
</dbReference>